<dbReference type="InterPro" id="IPR029063">
    <property type="entry name" value="SAM-dependent_MTases_sf"/>
</dbReference>
<name>A0A4Z0C0W9_9BURK</name>
<protein>
    <submittedName>
        <fullName evidence="2">Methyltransferase domain-containing protein</fullName>
    </submittedName>
</protein>
<evidence type="ECO:0000259" key="1">
    <source>
        <dbReference type="Pfam" id="PF08241"/>
    </source>
</evidence>
<dbReference type="GO" id="GO:0008757">
    <property type="term" value="F:S-adenosylmethionine-dependent methyltransferase activity"/>
    <property type="evidence" value="ECO:0007669"/>
    <property type="project" value="InterPro"/>
</dbReference>
<dbReference type="CDD" id="cd02440">
    <property type="entry name" value="AdoMet_MTases"/>
    <property type="match status" value="1"/>
</dbReference>
<dbReference type="PANTHER" id="PTHR43591:SF24">
    <property type="entry name" value="2-METHOXY-6-POLYPRENYL-1,4-BENZOQUINOL METHYLASE, MITOCHONDRIAL"/>
    <property type="match status" value="1"/>
</dbReference>
<comment type="caution">
    <text evidence="2">The sequence shown here is derived from an EMBL/GenBank/DDBJ whole genome shotgun (WGS) entry which is preliminary data.</text>
</comment>
<gene>
    <name evidence="2" type="ORF">EZ242_02095</name>
</gene>
<feature type="domain" description="Methyltransferase type 11" evidence="1">
    <location>
        <begin position="91"/>
        <end position="187"/>
    </location>
</feature>
<sequence>MGSSDGRLVNSNHRQLHHIGSYGGCGLPASSLVWNSDCLKEIIMTNERTLEQAYVGTAAENYERYFVPSIAAPLAADLIEVSTPRAGERALDVACGTGVVTRLAAQRVGAEGSVVGLDVNPGMLAVARSVTPKLAIDWREGSAEAIPFPDATFDVVLCQMGLQFVPNKLGALREMRRVLARAGRLVLNLPGPTPPLFDVLADALGRHIDARASSFVHIVFSLSDEQELRELMQGAGFHHVEVHRTTTKLGLPPIRDFLWQYVFSTPLADVVAKANEASRCALEREIADRWQEFAPDGSLTCEVGISTVSGR</sequence>
<keyword evidence="3" id="KW-1185">Reference proteome</keyword>
<dbReference type="PANTHER" id="PTHR43591">
    <property type="entry name" value="METHYLTRANSFERASE"/>
    <property type="match status" value="1"/>
</dbReference>
<dbReference type="Pfam" id="PF08241">
    <property type="entry name" value="Methyltransf_11"/>
    <property type="match status" value="1"/>
</dbReference>
<dbReference type="SUPFAM" id="SSF53335">
    <property type="entry name" value="S-adenosyl-L-methionine-dependent methyltransferases"/>
    <property type="match status" value="1"/>
</dbReference>
<dbReference type="InterPro" id="IPR013216">
    <property type="entry name" value="Methyltransf_11"/>
</dbReference>
<dbReference type="EMBL" id="SMLL01000001">
    <property type="protein sequence ID" value="TFZ04562.1"/>
    <property type="molecule type" value="Genomic_DNA"/>
</dbReference>
<keyword evidence="2" id="KW-0808">Transferase</keyword>
<accession>A0A4Z0C0W9</accession>
<reference evidence="2 3" key="1">
    <citation type="submission" date="2019-03" db="EMBL/GenBank/DDBJ databases">
        <title>Ramlibacter rhizophilus CCTCC AB2015357, whole genome shotgun sequence.</title>
        <authorList>
            <person name="Zhang X."/>
            <person name="Feng G."/>
            <person name="Zhu H."/>
        </authorList>
    </citation>
    <scope>NUCLEOTIDE SEQUENCE [LARGE SCALE GENOMIC DNA]</scope>
    <source>
        <strain evidence="2 3">CCTCC AB2015357</strain>
    </source>
</reference>
<dbReference type="Gene3D" id="3.40.50.150">
    <property type="entry name" value="Vaccinia Virus protein VP39"/>
    <property type="match status" value="1"/>
</dbReference>
<evidence type="ECO:0000313" key="2">
    <source>
        <dbReference type="EMBL" id="TFZ04562.1"/>
    </source>
</evidence>
<organism evidence="2 3">
    <name type="scientific">Ramlibacter rhizophilus</name>
    <dbReference type="NCBI Taxonomy" id="1781167"/>
    <lineage>
        <taxon>Bacteria</taxon>
        <taxon>Pseudomonadati</taxon>
        <taxon>Pseudomonadota</taxon>
        <taxon>Betaproteobacteria</taxon>
        <taxon>Burkholderiales</taxon>
        <taxon>Comamonadaceae</taxon>
        <taxon>Ramlibacter</taxon>
    </lineage>
</organism>
<dbReference type="Proteomes" id="UP000297564">
    <property type="component" value="Unassembled WGS sequence"/>
</dbReference>
<dbReference type="OrthoDB" id="529208at2"/>
<dbReference type="GO" id="GO:0032259">
    <property type="term" value="P:methylation"/>
    <property type="evidence" value="ECO:0007669"/>
    <property type="project" value="UniProtKB-KW"/>
</dbReference>
<keyword evidence="2" id="KW-0489">Methyltransferase</keyword>
<proteinExistence type="predicted"/>
<evidence type="ECO:0000313" key="3">
    <source>
        <dbReference type="Proteomes" id="UP000297564"/>
    </source>
</evidence>
<dbReference type="AlphaFoldDB" id="A0A4Z0C0W9"/>